<dbReference type="InParanoid" id="A0A2H3D5T6"/>
<evidence type="ECO:0000313" key="2">
    <source>
        <dbReference type="Proteomes" id="UP000217790"/>
    </source>
</evidence>
<keyword evidence="2" id="KW-1185">Reference proteome</keyword>
<sequence>MAMPQHPDLCHFKKGISLVMQWTGTEYKNMEKVFLGALAGMAKPDVIICVHAVLDFIYYSHLELHTDESLKKLEDSLCTFHAHKHIFIDDGICEHFNIPKVHSMVHYAAMIQSHGITGGYNTEASERLHINFAKRAYQASNRKRYIQQMTKWLTQREAVQRFT</sequence>
<dbReference type="EMBL" id="KZ293665">
    <property type="protein sequence ID" value="PBK90599.1"/>
    <property type="molecule type" value="Genomic_DNA"/>
</dbReference>
<dbReference type="AlphaFoldDB" id="A0A2H3D5T6"/>
<protein>
    <submittedName>
        <fullName evidence="1">Uncharacterized protein</fullName>
    </submittedName>
</protein>
<dbReference type="OrthoDB" id="3232941at2759"/>
<proteinExistence type="predicted"/>
<accession>A0A2H3D5T6</accession>
<evidence type="ECO:0000313" key="1">
    <source>
        <dbReference type="EMBL" id="PBK90599.1"/>
    </source>
</evidence>
<reference evidence="2" key="1">
    <citation type="journal article" date="2017" name="Nat. Ecol. Evol.">
        <title>Genome expansion and lineage-specific genetic innovations in the forest pathogenic fungi Armillaria.</title>
        <authorList>
            <person name="Sipos G."/>
            <person name="Prasanna A.N."/>
            <person name="Walter M.C."/>
            <person name="O'Connor E."/>
            <person name="Balint B."/>
            <person name="Krizsan K."/>
            <person name="Kiss B."/>
            <person name="Hess J."/>
            <person name="Varga T."/>
            <person name="Slot J."/>
            <person name="Riley R."/>
            <person name="Boka B."/>
            <person name="Rigling D."/>
            <person name="Barry K."/>
            <person name="Lee J."/>
            <person name="Mihaltcheva S."/>
            <person name="LaButti K."/>
            <person name="Lipzen A."/>
            <person name="Waldron R."/>
            <person name="Moloney N.M."/>
            <person name="Sperisen C."/>
            <person name="Kredics L."/>
            <person name="Vagvoelgyi C."/>
            <person name="Patrignani A."/>
            <person name="Fitzpatrick D."/>
            <person name="Nagy I."/>
            <person name="Doyle S."/>
            <person name="Anderson J.B."/>
            <person name="Grigoriev I.V."/>
            <person name="Gueldener U."/>
            <person name="Muensterkoetter M."/>
            <person name="Nagy L.G."/>
        </authorList>
    </citation>
    <scope>NUCLEOTIDE SEQUENCE [LARGE SCALE GENOMIC DNA]</scope>
    <source>
        <strain evidence="2">Ar21-2</strain>
    </source>
</reference>
<dbReference type="STRING" id="47427.A0A2H3D5T6"/>
<gene>
    <name evidence="1" type="ORF">ARMGADRAFT_1032585</name>
</gene>
<dbReference type="Proteomes" id="UP000217790">
    <property type="component" value="Unassembled WGS sequence"/>
</dbReference>
<organism evidence="1 2">
    <name type="scientific">Armillaria gallica</name>
    <name type="common">Bulbous honey fungus</name>
    <name type="synonym">Armillaria bulbosa</name>
    <dbReference type="NCBI Taxonomy" id="47427"/>
    <lineage>
        <taxon>Eukaryota</taxon>
        <taxon>Fungi</taxon>
        <taxon>Dikarya</taxon>
        <taxon>Basidiomycota</taxon>
        <taxon>Agaricomycotina</taxon>
        <taxon>Agaricomycetes</taxon>
        <taxon>Agaricomycetidae</taxon>
        <taxon>Agaricales</taxon>
        <taxon>Marasmiineae</taxon>
        <taxon>Physalacriaceae</taxon>
        <taxon>Armillaria</taxon>
    </lineage>
</organism>
<name>A0A2H3D5T6_ARMGA</name>